<dbReference type="PANTHER" id="PTHR46621:SF1">
    <property type="entry name" value="SNRNA-ACTIVATING PROTEIN COMPLEX SUBUNIT 4"/>
    <property type="match status" value="1"/>
</dbReference>
<dbReference type="PANTHER" id="PTHR46621">
    <property type="entry name" value="SNRNA-ACTIVATING PROTEIN COMPLEX SUBUNIT 4"/>
    <property type="match status" value="1"/>
</dbReference>
<dbReference type="InterPro" id="IPR009057">
    <property type="entry name" value="Homeodomain-like_sf"/>
</dbReference>
<dbReference type="GO" id="GO:0001006">
    <property type="term" value="F:RNA polymerase III type 3 promoter sequence-specific DNA binding"/>
    <property type="evidence" value="ECO:0007669"/>
    <property type="project" value="TreeGrafter"/>
</dbReference>
<keyword evidence="4" id="KW-0539">Nucleus</keyword>
<keyword evidence="3" id="KW-0804">Transcription</keyword>
<name>A0A1R1XAB9_9FUNG</name>
<gene>
    <name evidence="7" type="ORF">AYI70_g9640</name>
</gene>
<feature type="domain" description="Myb-like" evidence="5">
    <location>
        <begin position="100"/>
        <end position="151"/>
    </location>
</feature>
<dbReference type="InterPro" id="IPR017930">
    <property type="entry name" value="Myb_dom"/>
</dbReference>
<dbReference type="PROSITE" id="PS50090">
    <property type="entry name" value="MYB_LIKE"/>
    <property type="match status" value="3"/>
</dbReference>
<keyword evidence="8" id="KW-1185">Reference proteome</keyword>
<organism evidence="7 8">
    <name type="scientific">Smittium culicis</name>
    <dbReference type="NCBI Taxonomy" id="133412"/>
    <lineage>
        <taxon>Eukaryota</taxon>
        <taxon>Fungi</taxon>
        <taxon>Fungi incertae sedis</taxon>
        <taxon>Zoopagomycota</taxon>
        <taxon>Kickxellomycotina</taxon>
        <taxon>Harpellomycetes</taxon>
        <taxon>Harpellales</taxon>
        <taxon>Legeriomycetaceae</taxon>
        <taxon>Smittium</taxon>
    </lineage>
</organism>
<evidence type="ECO:0000259" key="5">
    <source>
        <dbReference type="PROSITE" id="PS50090"/>
    </source>
</evidence>
<dbReference type="CDD" id="cd00167">
    <property type="entry name" value="SANT"/>
    <property type="match status" value="1"/>
</dbReference>
<dbReference type="Proteomes" id="UP000187283">
    <property type="component" value="Unassembled WGS sequence"/>
</dbReference>
<evidence type="ECO:0000256" key="4">
    <source>
        <dbReference type="ARBA" id="ARBA00023242"/>
    </source>
</evidence>
<dbReference type="InterPro" id="IPR001005">
    <property type="entry name" value="SANT/Myb"/>
</dbReference>
<evidence type="ECO:0000256" key="3">
    <source>
        <dbReference type="ARBA" id="ARBA00023163"/>
    </source>
</evidence>
<evidence type="ECO:0000313" key="7">
    <source>
        <dbReference type="EMBL" id="OMJ11562.1"/>
    </source>
</evidence>
<feature type="domain" description="Myb-like" evidence="5">
    <location>
        <begin position="315"/>
        <end position="358"/>
    </location>
</feature>
<feature type="domain" description="Myb-like" evidence="5">
    <location>
        <begin position="152"/>
        <end position="208"/>
    </location>
</feature>
<dbReference type="SUPFAM" id="SSF46689">
    <property type="entry name" value="Homeodomain-like"/>
    <property type="match status" value="2"/>
</dbReference>
<dbReference type="Pfam" id="PF00249">
    <property type="entry name" value="Myb_DNA-binding"/>
    <property type="match status" value="1"/>
</dbReference>
<keyword evidence="2" id="KW-0238">DNA-binding</keyword>
<evidence type="ECO:0000313" key="8">
    <source>
        <dbReference type="Proteomes" id="UP000187283"/>
    </source>
</evidence>
<dbReference type="GO" id="GO:0000978">
    <property type="term" value="F:RNA polymerase II cis-regulatory region sequence-specific DNA binding"/>
    <property type="evidence" value="ECO:0007669"/>
    <property type="project" value="TreeGrafter"/>
</dbReference>
<reference evidence="7 8" key="1">
    <citation type="submission" date="2017-01" db="EMBL/GenBank/DDBJ databases">
        <authorList>
            <person name="Mah S.A."/>
            <person name="Swanson W.J."/>
            <person name="Moy G.W."/>
            <person name="Vacquier V.D."/>
        </authorList>
    </citation>
    <scope>NUCLEOTIDE SEQUENCE [LARGE SCALE GENOMIC DNA]</scope>
    <source>
        <strain evidence="7 8">GSMNP</strain>
    </source>
</reference>
<evidence type="ECO:0000256" key="2">
    <source>
        <dbReference type="ARBA" id="ARBA00023125"/>
    </source>
</evidence>
<protein>
    <submittedName>
        <fullName evidence="7">Myb-like protein L</fullName>
    </submittedName>
</protein>
<accession>A0A1R1XAB9</accession>
<dbReference type="Gene3D" id="1.10.10.60">
    <property type="entry name" value="Homeodomain-like"/>
    <property type="match status" value="3"/>
</dbReference>
<proteinExistence type="predicted"/>
<comment type="caution">
    <text evidence="7">The sequence shown here is derived from an EMBL/GenBank/DDBJ whole genome shotgun (WGS) entry which is preliminary data.</text>
</comment>
<evidence type="ECO:0000259" key="6">
    <source>
        <dbReference type="PROSITE" id="PS51294"/>
    </source>
</evidence>
<feature type="domain" description="HTH myb-type" evidence="6">
    <location>
        <begin position="325"/>
        <end position="360"/>
    </location>
</feature>
<dbReference type="InterPro" id="IPR051575">
    <property type="entry name" value="Myb-like_DNA-bd"/>
</dbReference>
<dbReference type="OrthoDB" id="39591at2759"/>
<keyword evidence="1" id="KW-0805">Transcription regulation</keyword>
<dbReference type="GO" id="GO:0042796">
    <property type="term" value="P:snRNA transcription by RNA polymerase III"/>
    <property type="evidence" value="ECO:0007669"/>
    <property type="project" value="TreeGrafter"/>
</dbReference>
<dbReference type="STRING" id="133412.A0A1R1XAB9"/>
<dbReference type="EMBL" id="LSSN01004414">
    <property type="protein sequence ID" value="OMJ11562.1"/>
    <property type="molecule type" value="Genomic_DNA"/>
</dbReference>
<dbReference type="GO" id="GO:0042795">
    <property type="term" value="P:snRNA transcription by RNA polymerase II"/>
    <property type="evidence" value="ECO:0007669"/>
    <property type="project" value="TreeGrafter"/>
</dbReference>
<evidence type="ECO:0000256" key="1">
    <source>
        <dbReference type="ARBA" id="ARBA00023015"/>
    </source>
</evidence>
<sequence>MTFSLLKNCSSAISIQRSLNNSCIYSFSSRILLSSIYEKSKINLKSTPSSFSAVDRKIFFSALSRSPKFNQINSKNSSYSSNISLTKKHSSDKNVNLYAKARKIRSNWSEEETQKLLKFVSENGREWTEAARYLGTNRPPISCSTYYDRITNNSLLKGKWSKEEEEKLVYIIKNDISLIEKKKYAEISSLLGNGRTSLSVRIKIINYPHSINLLEIVKNRDKINSNEGKNLENRLSSLKRSNWSKEETALLNYAMEIAGENLKVINVVHPSSEAISQEFVNESYDLIKTHNRKLKSSYKYLSKLFPMTDQLLKSKQKEILDLLKKKNGNKKRVTWADISEFVSSRTINQCQNKWTQLIAL</sequence>
<dbReference type="AlphaFoldDB" id="A0A1R1XAB9"/>
<dbReference type="Pfam" id="PF13921">
    <property type="entry name" value="Myb_DNA-bind_6"/>
    <property type="match status" value="1"/>
</dbReference>
<feature type="domain" description="HTH myb-type" evidence="6">
    <location>
        <begin position="100"/>
        <end position="155"/>
    </location>
</feature>
<dbReference type="PROSITE" id="PS51294">
    <property type="entry name" value="HTH_MYB"/>
    <property type="match status" value="2"/>
</dbReference>
<dbReference type="SMART" id="SM00717">
    <property type="entry name" value="SANT"/>
    <property type="match status" value="3"/>
</dbReference>
<dbReference type="GO" id="GO:0019185">
    <property type="term" value="C:snRNA-activating protein complex"/>
    <property type="evidence" value="ECO:0007669"/>
    <property type="project" value="TreeGrafter"/>
</dbReference>